<keyword evidence="2" id="KW-1185">Reference proteome</keyword>
<evidence type="ECO:0000313" key="1">
    <source>
        <dbReference type="EMBL" id="EAR80527.2"/>
    </source>
</evidence>
<sequence>MNSAFQGLIKKLALENNEINEQILKSLSQTSTTSKQLDERSNNTFTSSGKVLITNPSDASMAIVENQNFFTLETNPYTNNPSQNINSQNQNQNYQQSSHQHFSRDNINGIDFNSSQCCFQQELNEIELRNNLMHQQFDKQQKSIQEYLQNMKSC</sequence>
<reference evidence="2" key="1">
    <citation type="journal article" date="2006" name="PLoS Biol.">
        <title>Macronuclear genome sequence of the ciliate Tetrahymena thermophila, a model eukaryote.</title>
        <authorList>
            <person name="Eisen J.A."/>
            <person name="Coyne R.S."/>
            <person name="Wu M."/>
            <person name="Wu D."/>
            <person name="Thiagarajan M."/>
            <person name="Wortman J.R."/>
            <person name="Badger J.H."/>
            <person name="Ren Q."/>
            <person name="Amedeo P."/>
            <person name="Jones K.M."/>
            <person name="Tallon L.J."/>
            <person name="Delcher A.L."/>
            <person name="Salzberg S.L."/>
            <person name="Silva J.C."/>
            <person name="Haas B.J."/>
            <person name="Majoros W.H."/>
            <person name="Farzad M."/>
            <person name="Carlton J.M."/>
            <person name="Smith R.K. Jr."/>
            <person name="Garg J."/>
            <person name="Pearlman R.E."/>
            <person name="Karrer K.M."/>
            <person name="Sun L."/>
            <person name="Manning G."/>
            <person name="Elde N.C."/>
            <person name="Turkewitz A.P."/>
            <person name="Asai D.J."/>
            <person name="Wilkes D.E."/>
            <person name="Wang Y."/>
            <person name="Cai H."/>
            <person name="Collins K."/>
            <person name="Stewart B.A."/>
            <person name="Lee S.R."/>
            <person name="Wilamowska K."/>
            <person name="Weinberg Z."/>
            <person name="Ruzzo W.L."/>
            <person name="Wloga D."/>
            <person name="Gaertig J."/>
            <person name="Frankel J."/>
            <person name="Tsao C.-C."/>
            <person name="Gorovsky M.A."/>
            <person name="Keeling P.J."/>
            <person name="Waller R.F."/>
            <person name="Patron N.J."/>
            <person name="Cherry J.M."/>
            <person name="Stover N.A."/>
            <person name="Krieger C.J."/>
            <person name="del Toro C."/>
            <person name="Ryder H.F."/>
            <person name="Williamson S.C."/>
            <person name="Barbeau R.A."/>
            <person name="Hamilton E.P."/>
            <person name="Orias E."/>
        </authorList>
    </citation>
    <scope>NUCLEOTIDE SEQUENCE [LARGE SCALE GENOMIC DNA]</scope>
    <source>
        <strain evidence="2">SB210</strain>
    </source>
</reference>
<dbReference type="OrthoDB" id="293800at2759"/>
<organism evidence="1 2">
    <name type="scientific">Tetrahymena thermophila (strain SB210)</name>
    <dbReference type="NCBI Taxonomy" id="312017"/>
    <lineage>
        <taxon>Eukaryota</taxon>
        <taxon>Sar</taxon>
        <taxon>Alveolata</taxon>
        <taxon>Ciliophora</taxon>
        <taxon>Intramacronucleata</taxon>
        <taxon>Oligohymenophorea</taxon>
        <taxon>Hymenostomatida</taxon>
        <taxon>Tetrahymenina</taxon>
        <taxon>Tetrahymenidae</taxon>
        <taxon>Tetrahymena</taxon>
    </lineage>
</organism>
<dbReference type="HOGENOM" id="CLU_1328723_0_0_1"/>
<evidence type="ECO:0000313" key="2">
    <source>
        <dbReference type="Proteomes" id="UP000009168"/>
    </source>
</evidence>
<name>Q223R1_TETTS</name>
<gene>
    <name evidence="1" type="ORF">TTHERM_02639280</name>
</gene>
<feature type="non-terminal residue" evidence="1">
    <location>
        <position position="154"/>
    </location>
</feature>
<dbReference type="Proteomes" id="UP000009168">
    <property type="component" value="Unassembled WGS sequence"/>
</dbReference>
<dbReference type="KEGG" id="tet:TTHERM_02639280"/>
<dbReference type="EMBL" id="GG662963">
    <property type="protein sequence ID" value="EAR80527.2"/>
    <property type="molecule type" value="Genomic_DNA"/>
</dbReference>
<protein>
    <submittedName>
        <fullName evidence="1">Regulator of chromosome condensation (RCC1) protein</fullName>
    </submittedName>
</protein>
<dbReference type="RefSeq" id="XP_001028190.2">
    <property type="nucleotide sequence ID" value="XM_001028190.2"/>
</dbReference>
<dbReference type="InParanoid" id="Q223R1"/>
<proteinExistence type="predicted"/>
<dbReference type="GeneID" id="7828409"/>
<accession>Q223R1</accession>
<dbReference type="AlphaFoldDB" id="Q223R1"/>